<name>A0A3S5Y3D6_RHOH1</name>
<proteinExistence type="predicted"/>
<organism evidence="2">
    <name type="scientific">Rhodococcus hoagii (strain 103S)</name>
    <name type="common">Rhodococcus equi</name>
    <dbReference type="NCBI Taxonomy" id="685727"/>
    <lineage>
        <taxon>Bacteria</taxon>
        <taxon>Bacillati</taxon>
        <taxon>Actinomycetota</taxon>
        <taxon>Actinomycetes</taxon>
        <taxon>Mycobacteriales</taxon>
        <taxon>Nocardiaceae</taxon>
        <taxon>Prescottella</taxon>
    </lineage>
</organism>
<evidence type="ECO:0000313" key="3">
    <source>
        <dbReference type="Proteomes" id="UP000006892"/>
    </source>
</evidence>
<protein>
    <submittedName>
        <fullName evidence="2">Uncharacterized protein</fullName>
    </submittedName>
</protein>
<dbReference type="Proteomes" id="UP001154400">
    <property type="component" value="Chromosome"/>
</dbReference>
<sequence>MALTEASAHAGEDSAPPPGGFLQLFMEANRLAGRAVSGSVPDRGVDIAGDRRPE</sequence>
<gene>
    <name evidence="2" type="ordered locus">REQ_09370</name>
</gene>
<evidence type="ECO:0000256" key="1">
    <source>
        <dbReference type="SAM" id="MobiDB-lite"/>
    </source>
</evidence>
<reference evidence="2" key="1">
    <citation type="journal article" date="2010" name="PLoS Genet.">
        <title>The genome of a pathogenic rhodococcus: cooptive virulence underpinned by key gene acquisitions.</title>
        <authorList>
            <person name="Letek M."/>
            <person name="Gonzalez P."/>
            <person name="Macarthur I."/>
            <person name="Rodriguez H."/>
            <person name="Freeman T.C."/>
            <person name="Valero-Rello A."/>
            <person name="Blanco M."/>
            <person name="Buckley T."/>
            <person name="Cherevach I."/>
            <person name="Fahey R."/>
            <person name="Hapeshi A."/>
            <person name="Holdstock J."/>
            <person name="Leadon D."/>
            <person name="Navas J."/>
            <person name="Ocampo A."/>
            <person name="Quail M.A."/>
            <person name="Sanders M."/>
            <person name="Scortti M.M."/>
            <person name="Prescott J.F."/>
            <person name="Fogarty U."/>
            <person name="Meijer W.G."/>
            <person name="Parkhill J."/>
            <person name="Bentley S.D."/>
            <person name="Vazquez-Boland J.A."/>
        </authorList>
    </citation>
    <scope>NUCLEOTIDE SEQUENCE [LARGE SCALE GENOMIC DNA]</scope>
    <source>
        <strain evidence="2 3">103S</strain>
    </source>
</reference>
<dbReference type="GeneID" id="57576632"/>
<dbReference type="RefSeq" id="WP_013415011.1">
    <property type="nucleotide sequence ID" value="NC_014659.1"/>
</dbReference>
<feature type="region of interest" description="Disordered" evidence="1">
    <location>
        <begin position="1"/>
        <end position="21"/>
    </location>
</feature>
<dbReference type="EMBL" id="FN563149">
    <property type="protein sequence ID" value="CBH47045.1"/>
    <property type="molecule type" value="Genomic_DNA"/>
</dbReference>
<accession>A0A3S5Y3D6</accession>
<dbReference type="KEGG" id="req:REQ_09370"/>
<evidence type="ECO:0000313" key="2">
    <source>
        <dbReference type="EMBL" id="CBH47045.1"/>
    </source>
</evidence>
<dbReference type="AlphaFoldDB" id="A0A3S5Y3D6"/>